<evidence type="ECO:0000313" key="4">
    <source>
        <dbReference type="Proteomes" id="UP000252770"/>
    </source>
</evidence>
<protein>
    <submittedName>
        <fullName evidence="3">Uncharacterized protein</fullName>
    </submittedName>
</protein>
<feature type="coiled-coil region" evidence="1">
    <location>
        <begin position="99"/>
        <end position="126"/>
    </location>
</feature>
<evidence type="ECO:0000313" key="3">
    <source>
        <dbReference type="EMBL" id="RCK68301.1"/>
    </source>
</evidence>
<comment type="caution">
    <text evidence="3">The sequence shown here is derived from an EMBL/GenBank/DDBJ whole genome shotgun (WGS) entry which is preliminary data.</text>
</comment>
<accession>A0A367YTJ4</accession>
<dbReference type="EMBL" id="QOUI01000012">
    <property type="protein sequence ID" value="RCK68301.1"/>
    <property type="molecule type" value="Genomic_DNA"/>
</dbReference>
<evidence type="ECO:0000256" key="1">
    <source>
        <dbReference type="SAM" id="Coils"/>
    </source>
</evidence>
<dbReference type="RefSeq" id="WP_114127862.1">
    <property type="nucleotide sequence ID" value="NZ_QOUI01000012.1"/>
</dbReference>
<evidence type="ECO:0000256" key="2">
    <source>
        <dbReference type="SAM" id="MobiDB-lite"/>
    </source>
</evidence>
<proteinExistence type="predicted"/>
<gene>
    <name evidence="3" type="ORF">DT076_16775</name>
</gene>
<dbReference type="Proteomes" id="UP000252770">
    <property type="component" value="Unassembled WGS sequence"/>
</dbReference>
<reference evidence="3 4" key="1">
    <citation type="submission" date="2018-07" db="EMBL/GenBank/DDBJ databases">
        <title>Desertimonas flava gen. nov. sp. nov.</title>
        <authorList>
            <person name="Liu S."/>
        </authorList>
    </citation>
    <scope>NUCLEOTIDE SEQUENCE [LARGE SCALE GENOMIC DNA]</scope>
    <source>
        <strain evidence="3 4">16Sb5-5</strain>
    </source>
</reference>
<feature type="region of interest" description="Disordered" evidence="2">
    <location>
        <begin position="175"/>
        <end position="195"/>
    </location>
</feature>
<feature type="compositionally biased region" description="Low complexity" evidence="2">
    <location>
        <begin position="180"/>
        <end position="195"/>
    </location>
</feature>
<dbReference type="AlphaFoldDB" id="A0A367YTJ4"/>
<organism evidence="3 4">
    <name type="scientific">Desertihabitans brevis</name>
    <dbReference type="NCBI Taxonomy" id="2268447"/>
    <lineage>
        <taxon>Bacteria</taxon>
        <taxon>Bacillati</taxon>
        <taxon>Actinomycetota</taxon>
        <taxon>Actinomycetes</taxon>
        <taxon>Propionibacteriales</taxon>
        <taxon>Propionibacteriaceae</taxon>
        <taxon>Desertihabitans</taxon>
    </lineage>
</organism>
<name>A0A367YTJ4_9ACTN</name>
<keyword evidence="1" id="KW-0175">Coiled coil</keyword>
<keyword evidence="4" id="KW-1185">Reference proteome</keyword>
<sequence length="195" mass="21049">MNNDDRTTLTYETLARLREALAEPQWHNPLGRDQMAALLAAAERLRELEAGDQQRVCEWCGAPARGDAWHNDGRLHPSCGEPDHGQGWVPGSSIERHRAEAAERDLSEAEEGAQSLLRSYEAERAERKAREADLAKARAALARVQGIASGNATAARARGAGEEERRWLDALAVLDQATRPGSAPAGAAEAGEPGE</sequence>